<evidence type="ECO:0000313" key="14">
    <source>
        <dbReference type="Proteomes" id="UP001501321"/>
    </source>
</evidence>
<evidence type="ECO:0000256" key="10">
    <source>
        <dbReference type="ARBA" id="ARBA00023014"/>
    </source>
</evidence>
<evidence type="ECO:0000256" key="11">
    <source>
        <dbReference type="ARBA" id="ARBA00047365"/>
    </source>
</evidence>
<dbReference type="NCBIfam" id="NF008335">
    <property type="entry name" value="PRK11121.1"/>
    <property type="match status" value="1"/>
</dbReference>
<dbReference type="PANTHER" id="PTHR30352:SF2">
    <property type="entry name" value="ANAEROBIC RIBONUCLEOSIDE-TRIPHOSPHATE REDUCTASE-ACTIVATING PROTEIN"/>
    <property type="match status" value="1"/>
</dbReference>
<dbReference type="InterPro" id="IPR013785">
    <property type="entry name" value="Aldolase_TIM"/>
</dbReference>
<dbReference type="SFLD" id="SFLDS00029">
    <property type="entry name" value="Radical_SAM"/>
    <property type="match status" value="1"/>
</dbReference>
<evidence type="ECO:0000256" key="7">
    <source>
        <dbReference type="ARBA" id="ARBA00022723"/>
    </source>
</evidence>
<dbReference type="PANTHER" id="PTHR30352">
    <property type="entry name" value="PYRUVATE FORMATE-LYASE-ACTIVATING ENZYME"/>
    <property type="match status" value="1"/>
</dbReference>
<dbReference type="PIRSF" id="PIRSF000368">
    <property type="entry name" value="NrdG"/>
    <property type="match status" value="1"/>
</dbReference>
<dbReference type="SFLD" id="SFLDF00299">
    <property type="entry name" value="anaerobic_ribonucleoside-triph"/>
    <property type="match status" value="1"/>
</dbReference>
<evidence type="ECO:0000256" key="3">
    <source>
        <dbReference type="ARBA" id="ARBA00009777"/>
    </source>
</evidence>
<evidence type="ECO:0000256" key="12">
    <source>
        <dbReference type="PIRNR" id="PIRNR000368"/>
    </source>
</evidence>
<protein>
    <recommendedName>
        <fullName evidence="4 12">Anaerobic ribonucleoside-triphosphate reductase-activating protein</fullName>
        <ecNumber evidence="12">1.97.1.-</ecNumber>
    </recommendedName>
</protein>
<keyword evidence="7" id="KW-0479">Metal-binding</keyword>
<comment type="catalytic activity">
    <reaction evidence="11">
        <text>glycyl-[protein] + reduced [flavodoxin] + S-adenosyl-L-methionine = glycin-2-yl radical-[protein] + semiquinone [flavodoxin] + 5'-deoxyadenosine + L-methionine + H(+)</text>
        <dbReference type="Rhea" id="RHEA:61976"/>
        <dbReference type="Rhea" id="RHEA-COMP:10622"/>
        <dbReference type="Rhea" id="RHEA-COMP:14480"/>
        <dbReference type="Rhea" id="RHEA-COMP:15993"/>
        <dbReference type="Rhea" id="RHEA-COMP:15994"/>
        <dbReference type="ChEBI" id="CHEBI:15378"/>
        <dbReference type="ChEBI" id="CHEBI:17319"/>
        <dbReference type="ChEBI" id="CHEBI:29947"/>
        <dbReference type="ChEBI" id="CHEBI:32722"/>
        <dbReference type="ChEBI" id="CHEBI:57618"/>
        <dbReference type="ChEBI" id="CHEBI:57844"/>
        <dbReference type="ChEBI" id="CHEBI:59789"/>
        <dbReference type="ChEBI" id="CHEBI:140311"/>
    </reaction>
</comment>
<dbReference type="InterPro" id="IPR001989">
    <property type="entry name" value="Radical_activat_CS"/>
</dbReference>
<keyword evidence="5" id="KW-0004">4Fe-4S</keyword>
<keyword evidence="6" id="KW-0949">S-adenosyl-L-methionine</keyword>
<comment type="caution">
    <text evidence="13">The sequence shown here is derived from an EMBL/GenBank/DDBJ whole genome shotgun (WGS) entry which is preliminary data.</text>
</comment>
<evidence type="ECO:0000256" key="8">
    <source>
        <dbReference type="ARBA" id="ARBA00023002"/>
    </source>
</evidence>
<evidence type="ECO:0000256" key="2">
    <source>
        <dbReference type="ARBA" id="ARBA00003852"/>
    </source>
</evidence>
<proteinExistence type="inferred from homology"/>
<gene>
    <name evidence="13" type="primary">nrdG</name>
    <name evidence="13" type="ORF">GCM10023095_09680</name>
</gene>
<dbReference type="EC" id="1.97.1.-" evidence="12"/>
<evidence type="ECO:0000256" key="1">
    <source>
        <dbReference type="ARBA" id="ARBA00001966"/>
    </source>
</evidence>
<evidence type="ECO:0000313" key="13">
    <source>
        <dbReference type="EMBL" id="GAA4495807.1"/>
    </source>
</evidence>
<dbReference type="NCBIfam" id="TIGR02491">
    <property type="entry name" value="NrdG"/>
    <property type="match status" value="1"/>
</dbReference>
<keyword evidence="10" id="KW-0411">Iron-sulfur</keyword>
<dbReference type="SFLD" id="SFLDG01063">
    <property type="entry name" value="activating_enzymes__group_1"/>
    <property type="match status" value="1"/>
</dbReference>
<reference evidence="14" key="1">
    <citation type="journal article" date="2019" name="Int. J. Syst. Evol. Microbiol.">
        <title>The Global Catalogue of Microorganisms (GCM) 10K type strain sequencing project: providing services to taxonomists for standard genome sequencing and annotation.</title>
        <authorList>
            <consortium name="The Broad Institute Genomics Platform"/>
            <consortium name="The Broad Institute Genome Sequencing Center for Infectious Disease"/>
            <person name="Wu L."/>
            <person name="Ma J."/>
        </authorList>
    </citation>
    <scope>NUCLEOTIDE SEQUENCE [LARGE SCALE GENOMIC DNA]</scope>
    <source>
        <strain evidence="14">JCM 32226</strain>
    </source>
</reference>
<dbReference type="EMBL" id="BAABFC010000007">
    <property type="protein sequence ID" value="GAA4495807.1"/>
    <property type="molecule type" value="Genomic_DNA"/>
</dbReference>
<comment type="cofactor">
    <cofactor evidence="1">
        <name>[4Fe-4S] cluster</name>
        <dbReference type="ChEBI" id="CHEBI:49883"/>
    </cofactor>
</comment>
<dbReference type="PROSITE" id="PS01087">
    <property type="entry name" value="RADICAL_ACTIVATING"/>
    <property type="match status" value="1"/>
</dbReference>
<evidence type="ECO:0000256" key="5">
    <source>
        <dbReference type="ARBA" id="ARBA00022485"/>
    </source>
</evidence>
<name>A0ABP8Q3U6_9GAMM</name>
<sequence length="178" mass="19950">MHYHQYYPIDVVNGPGTRATLFVSGCEHQCRGCYNQSTWRLDSGHPFDPALADRIIADLNNPRIKRRGLSLSGGDPLHPANLAEVATLVARVRAECPGKDIWCWTGYRLEELSDAQWQLVEQLDVLVDGRFEQALADPALRWRGSHNQRIIQCPRRQACGGSRDQATLTASHKESVSC</sequence>
<comment type="function">
    <text evidence="2 12">Activation of anaerobic ribonucleoside-triphosphate reductase under anaerobic conditions by generation of an organic free radical, using S-adenosylmethionine and reduced flavodoxin as cosubstrates to produce 5'-deoxy-adenosine.</text>
</comment>
<organism evidence="13 14">
    <name type="scientific">Pseudaeromonas paramecii</name>
    <dbReference type="NCBI Taxonomy" id="2138166"/>
    <lineage>
        <taxon>Bacteria</taxon>
        <taxon>Pseudomonadati</taxon>
        <taxon>Pseudomonadota</taxon>
        <taxon>Gammaproteobacteria</taxon>
        <taxon>Aeromonadales</taxon>
        <taxon>Aeromonadaceae</taxon>
        <taxon>Pseudaeromonas</taxon>
    </lineage>
</organism>
<dbReference type="Pfam" id="PF13353">
    <property type="entry name" value="Fer4_12"/>
    <property type="match status" value="1"/>
</dbReference>
<evidence type="ECO:0000256" key="6">
    <source>
        <dbReference type="ARBA" id="ARBA00022691"/>
    </source>
</evidence>
<keyword evidence="8 12" id="KW-0560">Oxidoreductase</keyword>
<dbReference type="RefSeq" id="WP_345010635.1">
    <property type="nucleotide sequence ID" value="NZ_BAABFC010000007.1"/>
</dbReference>
<dbReference type="SUPFAM" id="SSF102114">
    <property type="entry name" value="Radical SAM enzymes"/>
    <property type="match status" value="1"/>
</dbReference>
<accession>A0ABP8Q3U6</accession>
<dbReference type="InterPro" id="IPR034457">
    <property type="entry name" value="Organic_radical-activating"/>
</dbReference>
<dbReference type="InterPro" id="IPR058240">
    <property type="entry name" value="rSAM_sf"/>
</dbReference>
<dbReference type="InterPro" id="IPR012837">
    <property type="entry name" value="NrdG"/>
</dbReference>
<dbReference type="Proteomes" id="UP001501321">
    <property type="component" value="Unassembled WGS sequence"/>
</dbReference>
<dbReference type="CDD" id="cd01335">
    <property type="entry name" value="Radical_SAM"/>
    <property type="match status" value="1"/>
</dbReference>
<evidence type="ECO:0000256" key="4">
    <source>
        <dbReference type="ARBA" id="ARBA00014281"/>
    </source>
</evidence>
<keyword evidence="14" id="KW-1185">Reference proteome</keyword>
<dbReference type="Gene3D" id="3.20.20.70">
    <property type="entry name" value="Aldolase class I"/>
    <property type="match status" value="1"/>
</dbReference>
<dbReference type="InterPro" id="IPR007197">
    <property type="entry name" value="rSAM"/>
</dbReference>
<keyword evidence="9" id="KW-0408">Iron</keyword>
<comment type="similarity">
    <text evidence="3 12">Belongs to the organic radical-activating enzymes family.</text>
</comment>
<dbReference type="SFLD" id="SFLDG01066">
    <property type="entry name" value="organic_radical-activating_enz"/>
    <property type="match status" value="1"/>
</dbReference>
<evidence type="ECO:0000256" key="9">
    <source>
        <dbReference type="ARBA" id="ARBA00023004"/>
    </source>
</evidence>